<dbReference type="EMBL" id="SLYC01000041">
    <property type="protein sequence ID" value="TCP98416.1"/>
    <property type="molecule type" value="Genomic_DNA"/>
</dbReference>
<proteinExistence type="predicted"/>
<feature type="transmembrane region" description="Helical" evidence="6">
    <location>
        <begin position="539"/>
        <end position="558"/>
    </location>
</feature>
<evidence type="ECO:0000259" key="7">
    <source>
        <dbReference type="Pfam" id="PF04932"/>
    </source>
</evidence>
<protein>
    <submittedName>
        <fullName evidence="8">O-antigen ligase-like membrane protein</fullName>
    </submittedName>
</protein>
<feature type="transmembrane region" description="Helical" evidence="6">
    <location>
        <begin position="174"/>
        <end position="192"/>
    </location>
</feature>
<feature type="transmembrane region" description="Helical" evidence="6">
    <location>
        <begin position="565"/>
        <end position="584"/>
    </location>
</feature>
<dbReference type="GO" id="GO:0016874">
    <property type="term" value="F:ligase activity"/>
    <property type="evidence" value="ECO:0007669"/>
    <property type="project" value="UniProtKB-KW"/>
</dbReference>
<reference evidence="8 9" key="1">
    <citation type="submission" date="2019-03" db="EMBL/GenBank/DDBJ databases">
        <title>Genomic Encyclopedia of Type Strains, Phase IV (KMG-IV): sequencing the most valuable type-strain genomes for metagenomic binning, comparative biology and taxonomic classification.</title>
        <authorList>
            <person name="Goeker M."/>
        </authorList>
    </citation>
    <scope>NUCLEOTIDE SEQUENCE [LARGE SCALE GENOMIC DNA]</scope>
    <source>
        <strain evidence="8 9">DSM 100013</strain>
    </source>
</reference>
<dbReference type="GO" id="GO:0016020">
    <property type="term" value="C:membrane"/>
    <property type="evidence" value="ECO:0007669"/>
    <property type="project" value="UniProtKB-SubCell"/>
</dbReference>
<feature type="domain" description="O-antigen ligase-related" evidence="7">
    <location>
        <begin position="477"/>
        <end position="546"/>
    </location>
</feature>
<dbReference type="InterPro" id="IPR011990">
    <property type="entry name" value="TPR-like_helical_dom_sf"/>
</dbReference>
<feature type="transmembrane region" description="Helical" evidence="6">
    <location>
        <begin position="226"/>
        <end position="242"/>
    </location>
</feature>
<feature type="transmembrane region" description="Helical" evidence="6">
    <location>
        <begin position="134"/>
        <end position="154"/>
    </location>
</feature>
<dbReference type="InterPro" id="IPR007016">
    <property type="entry name" value="O-antigen_ligase-rel_domated"/>
</dbReference>
<name>A0A4R2T9N7_9FIRM</name>
<feature type="transmembrane region" description="Helical" evidence="6">
    <location>
        <begin position="249"/>
        <end position="269"/>
    </location>
</feature>
<feature type="transmembrane region" description="Helical" evidence="6">
    <location>
        <begin position="105"/>
        <end position="122"/>
    </location>
</feature>
<evidence type="ECO:0000256" key="5">
    <source>
        <dbReference type="PROSITE-ProRule" id="PRU00339"/>
    </source>
</evidence>
<keyword evidence="8" id="KW-0436">Ligase</keyword>
<organism evidence="8 9">
    <name type="scientific">Serpentinicella alkaliphila</name>
    <dbReference type="NCBI Taxonomy" id="1734049"/>
    <lineage>
        <taxon>Bacteria</taxon>
        <taxon>Bacillati</taxon>
        <taxon>Bacillota</taxon>
        <taxon>Clostridia</taxon>
        <taxon>Peptostreptococcales</taxon>
        <taxon>Natronincolaceae</taxon>
        <taxon>Serpentinicella</taxon>
    </lineage>
</organism>
<dbReference type="InterPro" id="IPR051533">
    <property type="entry name" value="WaaL-like"/>
</dbReference>
<evidence type="ECO:0000256" key="1">
    <source>
        <dbReference type="ARBA" id="ARBA00004141"/>
    </source>
</evidence>
<keyword evidence="9" id="KW-1185">Reference proteome</keyword>
<dbReference type="Proteomes" id="UP000295504">
    <property type="component" value="Unassembled WGS sequence"/>
</dbReference>
<evidence type="ECO:0000256" key="2">
    <source>
        <dbReference type="ARBA" id="ARBA00022692"/>
    </source>
</evidence>
<evidence type="ECO:0000313" key="9">
    <source>
        <dbReference type="Proteomes" id="UP000295504"/>
    </source>
</evidence>
<gene>
    <name evidence="8" type="ORF">EDD79_104120</name>
</gene>
<keyword evidence="5" id="KW-0802">TPR repeat</keyword>
<feature type="transmembrane region" description="Helical" evidence="6">
    <location>
        <begin position="281"/>
        <end position="303"/>
    </location>
</feature>
<feature type="transmembrane region" description="Helical" evidence="6">
    <location>
        <begin position="315"/>
        <end position="335"/>
    </location>
</feature>
<evidence type="ECO:0000256" key="6">
    <source>
        <dbReference type="SAM" id="Phobius"/>
    </source>
</evidence>
<keyword evidence="4 6" id="KW-0472">Membrane</keyword>
<dbReference type="PROSITE" id="PS50005">
    <property type="entry name" value="TPR"/>
    <property type="match status" value="1"/>
</dbReference>
<dbReference type="Gene3D" id="1.25.40.10">
    <property type="entry name" value="Tetratricopeptide repeat domain"/>
    <property type="match status" value="1"/>
</dbReference>
<feature type="transmembrane region" description="Helical" evidence="6">
    <location>
        <begin position="80"/>
        <end position="99"/>
    </location>
</feature>
<dbReference type="OrthoDB" id="1808577at2"/>
<comment type="caution">
    <text evidence="8">The sequence shown here is derived from an EMBL/GenBank/DDBJ whole genome shotgun (WGS) entry which is preliminary data.</text>
</comment>
<feature type="transmembrane region" description="Helical" evidence="6">
    <location>
        <begin position="204"/>
        <end position="220"/>
    </location>
</feature>
<keyword evidence="2 6" id="KW-0812">Transmembrane</keyword>
<dbReference type="AlphaFoldDB" id="A0A4R2T9N7"/>
<dbReference type="SUPFAM" id="SSF48452">
    <property type="entry name" value="TPR-like"/>
    <property type="match status" value="1"/>
</dbReference>
<accession>A0A4R2T9N7</accession>
<evidence type="ECO:0000256" key="4">
    <source>
        <dbReference type="ARBA" id="ARBA00023136"/>
    </source>
</evidence>
<keyword evidence="3 6" id="KW-1133">Transmembrane helix</keyword>
<sequence length="980" mass="112006">MKTRVLSKNNKIREEVTPKSKGLIIFTLLCIVIFYPPFFKGLFFEKEILMTHIISFLLFSIYLANKLLNGEKLKIDSPFDIIGVLLIIAYILPIATLKWANLRVAIGYVLRYINFFVIYLMIKDYVNEKKYKNIIIDVIICSGVVTATIGLLAIAGYVNYTDAVLTGNRISSTFQYPNTLAAFMMTLFFLSATMQSIEEKLWKKNLYAISGYIMLLTFIFTYSRAAWLLFPIFALLYFLVIRGEDRIKVLLYLITVGISNLVILQPFMSQTNSVIDKNIKSIATVLLGLVIFSLMYNGCNLIIKKLKDKQYKLIYGFVGILVAVSLAFTVVAINMTEPLVFDNTNVEENTTNSVLRSINNIVPNNEYVLKINVDGYSEAEGHWPWRIHLDSINEDGESFRLHEILGDDTNNGELNIPFATLEDTKRLNIRLTNMYPNTRVTFYDAFIYDNEDNIIEEIKLSYKYIPEALISRFNSININERSSSLRVAFYKDSFKIFRDYPIFGAGGGAWKSLYPMYQTQQYFTTEAHNYYSEILVETGTFGILVISSLILVILIILINSIKIKNNLNTTIVITILSLLAHSALDFNFSYLSIPIYLWVLIGLLANEDLKEFSFIKLNRNISTVIGLLVILPLTFLSFSFYGANKLEVSAIESLQSKDIEKGINKLEIAVVRDRFNVNLQNIYAEILMSLGSSNGQYFLFDKAEEGLLRATRFEPTNSKSLELLSRLYMQTGRFDEAIEYANKIMATEPMRTFGYEYMTTTFMSLGDYYLQEGDELKAFEMYNNTLTVIDDILETNERADAPIILSDSTLSNINKARYLVENKENPNLFSILNNTEFIAYFDIDLDNDGLTDSWRKWQSVDANLETKTSENGIFVSNNGTDLGLIHSQNFSLEPATNYVLEFILEGNLESNVIVARILSRNGTSTQLAERINNSSEDNIYRFAFRTKDDIEPGAQYLLFDHLGNSDEVFLFKKVIIYEPE</sequence>
<dbReference type="RefSeq" id="WP_132849384.1">
    <property type="nucleotide sequence ID" value="NZ_CP058648.1"/>
</dbReference>
<comment type="subcellular location">
    <subcellularLocation>
        <location evidence="1">Membrane</location>
        <topology evidence="1">Multi-pass membrane protein</topology>
    </subcellularLocation>
</comment>
<feature type="transmembrane region" description="Helical" evidence="6">
    <location>
        <begin position="21"/>
        <end position="38"/>
    </location>
</feature>
<dbReference type="InterPro" id="IPR019734">
    <property type="entry name" value="TPR_rpt"/>
</dbReference>
<dbReference type="Pfam" id="PF04932">
    <property type="entry name" value="Wzy_C"/>
    <property type="match status" value="1"/>
</dbReference>
<feature type="transmembrane region" description="Helical" evidence="6">
    <location>
        <begin position="590"/>
        <end position="609"/>
    </location>
</feature>
<evidence type="ECO:0000313" key="8">
    <source>
        <dbReference type="EMBL" id="TCP98416.1"/>
    </source>
</evidence>
<dbReference type="PANTHER" id="PTHR37422:SF21">
    <property type="entry name" value="EXOQ-LIKE PROTEIN"/>
    <property type="match status" value="1"/>
</dbReference>
<feature type="transmembrane region" description="Helical" evidence="6">
    <location>
        <begin position="50"/>
        <end position="68"/>
    </location>
</feature>
<evidence type="ECO:0000256" key="3">
    <source>
        <dbReference type="ARBA" id="ARBA00022989"/>
    </source>
</evidence>
<feature type="repeat" description="TPR" evidence="5">
    <location>
        <begin position="718"/>
        <end position="751"/>
    </location>
</feature>
<dbReference type="PANTHER" id="PTHR37422">
    <property type="entry name" value="TEICHURONIC ACID BIOSYNTHESIS PROTEIN TUAE"/>
    <property type="match status" value="1"/>
</dbReference>
<feature type="transmembrane region" description="Helical" evidence="6">
    <location>
        <begin position="621"/>
        <end position="643"/>
    </location>
</feature>